<feature type="transmembrane region" description="Helical" evidence="1">
    <location>
        <begin position="296"/>
        <end position="316"/>
    </location>
</feature>
<proteinExistence type="predicted"/>
<keyword evidence="1" id="KW-1133">Transmembrane helix</keyword>
<evidence type="ECO:0000256" key="1">
    <source>
        <dbReference type="SAM" id="Phobius"/>
    </source>
</evidence>
<keyword evidence="1" id="KW-0472">Membrane</keyword>
<feature type="transmembrane region" description="Helical" evidence="1">
    <location>
        <begin position="829"/>
        <end position="851"/>
    </location>
</feature>
<dbReference type="AlphaFoldDB" id="A0A660C6Z7"/>
<feature type="transmembrane region" description="Helical" evidence="1">
    <location>
        <begin position="425"/>
        <end position="447"/>
    </location>
</feature>
<keyword evidence="1" id="KW-0812">Transmembrane</keyword>
<feature type="transmembrane region" description="Helical" evidence="1">
    <location>
        <begin position="467"/>
        <end position="490"/>
    </location>
</feature>
<organism evidence="2 3">
    <name type="scientific">Prauserella rugosa</name>
    <dbReference type="NCBI Taxonomy" id="43354"/>
    <lineage>
        <taxon>Bacteria</taxon>
        <taxon>Bacillati</taxon>
        <taxon>Actinomycetota</taxon>
        <taxon>Actinomycetes</taxon>
        <taxon>Pseudonocardiales</taxon>
        <taxon>Pseudonocardiaceae</taxon>
        <taxon>Prauserella</taxon>
    </lineage>
</organism>
<evidence type="ECO:0000313" key="2">
    <source>
        <dbReference type="EMBL" id="TWH19272.1"/>
    </source>
</evidence>
<dbReference type="Proteomes" id="UP000317303">
    <property type="component" value="Unassembled WGS sequence"/>
</dbReference>
<feature type="transmembrane region" description="Helical" evidence="1">
    <location>
        <begin position="511"/>
        <end position="534"/>
    </location>
</feature>
<name>A0A660C6Z7_9PSEU</name>
<gene>
    <name evidence="2" type="ORF">JD82_01095</name>
</gene>
<comment type="caution">
    <text evidence="2">The sequence shown here is derived from an EMBL/GenBank/DDBJ whole genome shotgun (WGS) entry which is preliminary data.</text>
</comment>
<sequence>MRKVRRSRRFRLALAWRRAPRAAMSSPLVVVVAAVTALLTSFLATATPLHAQAAAGAALTERHGSVCEDQYGPVFTSPSVDPRDAQTVIDVVRDRASRHGFGAPVVSMFTPVGNAEFGGEKFDFRVGYRTGGTGDLELLRGNASPGLWMGTELADAEGIPLGTRGHEGLLPPTTGIYRDLHLPAPGPWCSVRDLSMPNRLVDTLTGPVLFATDRASFDTATRPFSELERLTVTFRTPPPSTLAEATDRLRRADALIADVEQTLRDDGHGALTHGSTPFARSVELAHQARANVGLSIAPLAVLAVLIGCTGAAVLGLQWYQRRHRQVRLHLTRGHRPAAVGGLALAELGAPILFGGALGVVAAWWALPAYGPAGPVDGGGIAVAAACGVAATVVSALSVGAVVTTRARREFRRPEPARGRAPSARGLLAYVPWELGTAAVALIGWLRLADYGGTSATGDPLPQVDPLALSYPVAVVLTVGIVTARLAVLALRLSHRVRWWSRPALQLALRRLAATPGPVVGVLVISVLAVGTLAVGSAVSTAQRSALADKTGMYVGAESAVDVQHAVAVGEVPVPDGVREGTTLVGRINSTGTDPRVAVVDPATFLGVAWTSGLDENHLRTLFTRMDAPVDGELPAIRVGGPSGPAPDVGDTPLRAIADVEAFPLLTDDPGYVVSRTALSGEQVEAVTRWTLLSTGPLDALVAPLRDAGLAHPNPETRDAVFDALPFRVVEWTFSFVTLLGVVLAVVAVMTVVVATETRRRQNALAASLLVRMGMRRSGLLRSHLAELGGVGGVAAFVGLVCGVTVAAIAVPRFDPVRWLSPVAHLPNPAPLVVLTLVGTALVVTATAWFAVRSARAAVPAELLRV</sequence>
<evidence type="ECO:0000313" key="3">
    <source>
        <dbReference type="Proteomes" id="UP000317303"/>
    </source>
</evidence>
<feature type="transmembrane region" description="Helical" evidence="1">
    <location>
        <begin position="784"/>
        <end position="809"/>
    </location>
</feature>
<feature type="transmembrane region" description="Helical" evidence="1">
    <location>
        <begin position="731"/>
        <end position="754"/>
    </location>
</feature>
<feature type="transmembrane region" description="Helical" evidence="1">
    <location>
        <begin position="337"/>
        <end position="366"/>
    </location>
</feature>
<keyword evidence="3" id="KW-1185">Reference proteome</keyword>
<reference evidence="2 3" key="1">
    <citation type="submission" date="2019-07" db="EMBL/GenBank/DDBJ databases">
        <title>R&amp;d 2014.</title>
        <authorList>
            <person name="Klenk H.-P."/>
        </authorList>
    </citation>
    <scope>NUCLEOTIDE SEQUENCE [LARGE SCALE GENOMIC DNA]</scope>
    <source>
        <strain evidence="2 3">DSM 43194</strain>
    </source>
</reference>
<protein>
    <submittedName>
        <fullName evidence="2">Putative ABC transport system permease protein</fullName>
    </submittedName>
</protein>
<accession>A0A660C6Z7</accession>
<feature type="transmembrane region" description="Helical" evidence="1">
    <location>
        <begin position="378"/>
        <end position="404"/>
    </location>
</feature>
<dbReference type="EMBL" id="VLJV01000001">
    <property type="protein sequence ID" value="TWH19272.1"/>
    <property type="molecule type" value="Genomic_DNA"/>
</dbReference>
<dbReference type="RefSeq" id="WP_051757870.1">
    <property type="nucleotide sequence ID" value="NZ_JOIJ01000009.1"/>
</dbReference>